<dbReference type="GO" id="GO:0016836">
    <property type="term" value="F:hydro-lyase activity"/>
    <property type="evidence" value="ECO:0007669"/>
    <property type="project" value="InterPro"/>
</dbReference>
<organism evidence="2 3">
    <name type="scientific">Dendrosporobacter quercicolus</name>
    <dbReference type="NCBI Taxonomy" id="146817"/>
    <lineage>
        <taxon>Bacteria</taxon>
        <taxon>Bacillati</taxon>
        <taxon>Bacillota</taxon>
        <taxon>Negativicutes</taxon>
        <taxon>Selenomonadales</taxon>
        <taxon>Sporomusaceae</taxon>
        <taxon>Dendrosporobacter</taxon>
    </lineage>
</organism>
<gene>
    <name evidence="2" type="ORF">SAMN04488502_10272</name>
</gene>
<dbReference type="NCBIfam" id="NF011979">
    <property type="entry name" value="PRK15444.1"/>
    <property type="match status" value="1"/>
</dbReference>
<dbReference type="SUPFAM" id="SSF51703">
    <property type="entry name" value="Cobalamin (vitamin B12)-dependent enzymes"/>
    <property type="match status" value="1"/>
</dbReference>
<evidence type="ECO:0000313" key="3">
    <source>
        <dbReference type="Proteomes" id="UP000214880"/>
    </source>
</evidence>
<dbReference type="RefSeq" id="WP_092070159.1">
    <property type="nucleotide sequence ID" value="NZ_FNHB01000002.1"/>
</dbReference>
<dbReference type="AlphaFoldDB" id="A0A1G9Q7L3"/>
<sequence>MKRQKRFEVLADRPVNQDGYVVEWPEVGLIAMGSPNDPVPSIKVENGKIVEMDGVSRENFDFIEQFIADYAIDIAVTQKAMAMDAAAIAKMLVDVNVPREEIVKLVGGLTPAKLAAVFNTMNVVEMMMAMQKMRARKIPSNQCHITNINDNPVLIAADGAEASLRGFDEMETTVAVVRYAPFNALALLIGSQAGRGGTLIQCSLEEATELQLGMRGITAYAETISVYGTENVFVDGDDTPWSKGFLASAYASRGLKMRFTSGTGAEVQMGYAEGKSMLYLEIRCIMVARGAGVQGLQNGSVSCVGVPAAVPSGIRAILAENLCAAMLDLEVASSNDQTFTHSDLRRTARTLMQFLPGTDFICSGYSGVPNYDNMFAGSNWDVDDYDDWNIIQRDLKVDGGLRPASEQEVIAVRNQAAKAIQAVFKEFGFPEITDAEVEAATYAHGSKDVPARNVVEDIKAAQEMMNRGITGIDVVKALAKHGFNDLATSVLNLLKQRISGDYLHTAAILDKEFNVISAVNSRNDYRGPGTGYQMSEERWNEIKAIKQAVNPADFDV</sequence>
<protein>
    <submittedName>
        <fullName evidence="2">Propanediol dehydratase large subunit</fullName>
    </submittedName>
</protein>
<evidence type="ECO:0000259" key="1">
    <source>
        <dbReference type="Pfam" id="PF02286"/>
    </source>
</evidence>
<dbReference type="STRING" id="146817.SAMN04488502_10272"/>
<keyword evidence="3" id="KW-1185">Reference proteome</keyword>
<proteinExistence type="predicted"/>
<evidence type="ECO:0000313" key="2">
    <source>
        <dbReference type="EMBL" id="SDM07052.1"/>
    </source>
</evidence>
<dbReference type="Proteomes" id="UP000214880">
    <property type="component" value="Unassembled WGS sequence"/>
</dbReference>
<name>A0A1G9Q7L3_9FIRM</name>
<dbReference type="GO" id="GO:0031419">
    <property type="term" value="F:cobalamin binding"/>
    <property type="evidence" value="ECO:0007669"/>
    <property type="project" value="InterPro"/>
</dbReference>
<accession>A0A1G9Q7L3</accession>
<dbReference type="InterPro" id="IPR016176">
    <property type="entry name" value="Cbl-dep_enz_cat"/>
</dbReference>
<dbReference type="Gene3D" id="3.20.20.350">
    <property type="entry name" value="Diol/glycerol dehydratase, large subunit"/>
    <property type="match status" value="1"/>
</dbReference>
<dbReference type="InterPro" id="IPR036999">
    <property type="entry name" value="Diol/glycerol_deHase_lsu_sf"/>
</dbReference>
<feature type="domain" description="Diol/glycerol dehydratase large subunit" evidence="1">
    <location>
        <begin position="2"/>
        <end position="552"/>
    </location>
</feature>
<dbReference type="EMBL" id="FNHB01000002">
    <property type="protein sequence ID" value="SDM07052.1"/>
    <property type="molecule type" value="Genomic_DNA"/>
</dbReference>
<dbReference type="InterPro" id="IPR003206">
    <property type="entry name" value="Diol/glycerol_deHydtase_lsu"/>
</dbReference>
<dbReference type="OrthoDB" id="304739at2"/>
<dbReference type="Pfam" id="PF02286">
    <property type="entry name" value="Dehydratase_LU"/>
    <property type="match status" value="1"/>
</dbReference>
<reference evidence="2 3" key="1">
    <citation type="submission" date="2016-10" db="EMBL/GenBank/DDBJ databases">
        <authorList>
            <person name="de Groot N.N."/>
        </authorList>
    </citation>
    <scope>NUCLEOTIDE SEQUENCE [LARGE SCALE GENOMIC DNA]</scope>
    <source>
        <strain evidence="2 3">DSM 1736</strain>
    </source>
</reference>